<feature type="chain" id="PRO_5041258207" evidence="1">
    <location>
        <begin position="21"/>
        <end position="115"/>
    </location>
</feature>
<evidence type="ECO:0000313" key="3">
    <source>
        <dbReference type="Proteomes" id="UP001172155"/>
    </source>
</evidence>
<sequence length="115" mass="12411">MRFSLILLVAPAAMALATMGEPMTGNFDELETRSLEARNPLEPRACKKTGCKCDTTRTRAPQGQFCGGCKWSDGAYVITKKRTISHVYECNKNGGCCDYGFAKDCEGGKTGGRCG</sequence>
<protein>
    <submittedName>
        <fullName evidence="2">Uncharacterized protein</fullName>
    </submittedName>
</protein>
<dbReference type="Proteomes" id="UP001172155">
    <property type="component" value="Unassembled WGS sequence"/>
</dbReference>
<name>A0AA40F7Z2_9PEZI</name>
<gene>
    <name evidence="2" type="ORF">B0T18DRAFT_384939</name>
</gene>
<accession>A0AA40F7Z2</accession>
<evidence type="ECO:0000313" key="2">
    <source>
        <dbReference type="EMBL" id="KAK0752756.1"/>
    </source>
</evidence>
<proteinExistence type="predicted"/>
<keyword evidence="3" id="KW-1185">Reference proteome</keyword>
<organism evidence="2 3">
    <name type="scientific">Schizothecium vesticola</name>
    <dbReference type="NCBI Taxonomy" id="314040"/>
    <lineage>
        <taxon>Eukaryota</taxon>
        <taxon>Fungi</taxon>
        <taxon>Dikarya</taxon>
        <taxon>Ascomycota</taxon>
        <taxon>Pezizomycotina</taxon>
        <taxon>Sordariomycetes</taxon>
        <taxon>Sordariomycetidae</taxon>
        <taxon>Sordariales</taxon>
        <taxon>Schizotheciaceae</taxon>
        <taxon>Schizothecium</taxon>
    </lineage>
</organism>
<evidence type="ECO:0000256" key="1">
    <source>
        <dbReference type="SAM" id="SignalP"/>
    </source>
</evidence>
<reference evidence="2" key="1">
    <citation type="submission" date="2023-06" db="EMBL/GenBank/DDBJ databases">
        <title>Genome-scale phylogeny and comparative genomics of the fungal order Sordariales.</title>
        <authorList>
            <consortium name="Lawrence Berkeley National Laboratory"/>
            <person name="Hensen N."/>
            <person name="Bonometti L."/>
            <person name="Westerberg I."/>
            <person name="Brannstrom I.O."/>
            <person name="Guillou S."/>
            <person name="Cros-Aarteil S."/>
            <person name="Calhoun S."/>
            <person name="Haridas S."/>
            <person name="Kuo A."/>
            <person name="Mondo S."/>
            <person name="Pangilinan J."/>
            <person name="Riley R."/>
            <person name="LaButti K."/>
            <person name="Andreopoulos B."/>
            <person name="Lipzen A."/>
            <person name="Chen C."/>
            <person name="Yanf M."/>
            <person name="Daum C."/>
            <person name="Ng V."/>
            <person name="Clum A."/>
            <person name="Steindorff A."/>
            <person name="Ohm R."/>
            <person name="Martin F."/>
            <person name="Silar P."/>
            <person name="Natvig D."/>
            <person name="Lalanne C."/>
            <person name="Gautier V."/>
            <person name="Ament-velasquez S.L."/>
            <person name="Kruys A."/>
            <person name="Hutchinson M.I."/>
            <person name="Powell A.J."/>
            <person name="Barry K."/>
            <person name="Miller A.N."/>
            <person name="Grigoriev I.V."/>
            <person name="Debuchy R."/>
            <person name="Gladieux P."/>
            <person name="Thoren M.H."/>
            <person name="Johannesson H."/>
        </authorList>
    </citation>
    <scope>NUCLEOTIDE SEQUENCE</scope>
    <source>
        <strain evidence="2">SMH3187-1</strain>
    </source>
</reference>
<comment type="caution">
    <text evidence="2">The sequence shown here is derived from an EMBL/GenBank/DDBJ whole genome shotgun (WGS) entry which is preliminary data.</text>
</comment>
<feature type="signal peptide" evidence="1">
    <location>
        <begin position="1"/>
        <end position="20"/>
    </location>
</feature>
<dbReference type="AlphaFoldDB" id="A0AA40F7Z2"/>
<dbReference type="EMBL" id="JAUKUD010000001">
    <property type="protein sequence ID" value="KAK0752756.1"/>
    <property type="molecule type" value="Genomic_DNA"/>
</dbReference>
<keyword evidence="1" id="KW-0732">Signal</keyword>